<sequence length="1061" mass="118851">MSSSRLNYQIVWSPHEDNLFLLGSSNDLRLYEYTPKGSTKLNFVSPFVTAMTQMKCFDWSPDPAFPSIAAGFANGKIVLMLINLRDESSSSTQQQQPYVINSKNTKPCNKVVFSSDPRLLATGFDKGRNDHGLLIWDVEKAKSSSLINGDKDHGSDTPAEVSNKATGNGPVGFCRVEDNYPYDMARFGVFDPSLVSKPLPTLRFDTRNDAIHSFGLSENVNSISWFHANSNQLVSGMSGRCLRIFDLRSSDPSITITTKAVFGVKTDPYNDHRFASFEDGYIGNIFLWDDRKATEAISFFSNFLLKREIISTESRPVQISFSTSRSGLIASLSNDASYVTLYDIKETTHNLSDFGEISLDHLNNGFGGHGGGGAGSVPFNEKSGVGSGGSTFSFGNKIDEELDTPILWKSRRTQRSSKSLISFAWIPTISTTHSYRLLAINKEQTFETIALEESPNFDWDPQGNIAIFNHKKKINDEIHDNVSNNDNRHYEIENNDESNLYQHNNSSGHKHRVSLDLKTDNDYSGNRTPRPSDSSKSEIMLNNQLRGIMTHRSHDDMAKKDDKKELLMSPLKTLKELQEDISFVMRKRAREGYSMDCRINEEIVKDSPKLKALWAWIAHAEKSALEGRNSDFNFQGIHSVWTASTSGKKTSPMTTPKSSPPRPSERFDQIIDANELSIAVSTSKLPQRKLALTICGWGFGKKELEEALQKMERAGTYEKAAGWALFHGKTERAIAALNNSKDERLKLVSTALAGYAVSNHDTSSQANSLWSKMCRNLSLEMSDPYLRAMFSYIASGNWLDVLQEKELSLQDRIGIALRFLDDEELNDFLHNTTAKVILDGDIDGVILTGLTSEGVSLFENYINNTCDVQTASLALSFCVPKKFKDTRVMKWIESYRTLLDQWEMFHIRAKFDITRGKHMESSTSSAADMVPPQVYVRCNFCCQSVSHSLWIGMKKDRVTLPPYSGASGMIFRQKPTSCPGCRKSLPRCSICLLSLGTPTDENVTANLQHGSSNDKPSGFDLWFTWCQSCRHGGHAIHMLQWFQKHKVCPVSECPCECEIVV</sequence>
<dbReference type="VEuPathDB" id="FungiDB:RhiirFUN_001547"/>
<dbReference type="AlphaFoldDB" id="A0A2N0P1Z3"/>
<dbReference type="SUPFAM" id="SSF50978">
    <property type="entry name" value="WD40 repeat-like"/>
    <property type="match status" value="1"/>
</dbReference>
<evidence type="ECO:0000256" key="4">
    <source>
        <dbReference type="SAM" id="MobiDB-lite"/>
    </source>
</evidence>
<dbReference type="Pfam" id="PF17034">
    <property type="entry name" value="zinc_ribbon_16"/>
    <property type="match status" value="1"/>
</dbReference>
<accession>A0A2N0P1Z3</accession>
<evidence type="ECO:0000259" key="5">
    <source>
        <dbReference type="Pfam" id="PF17034"/>
    </source>
</evidence>
<keyword evidence="3" id="KW-0677">Repeat</keyword>
<dbReference type="Pfam" id="PF21720">
    <property type="entry name" value="MIOS_WD40"/>
    <property type="match status" value="1"/>
</dbReference>
<evidence type="ECO:0000256" key="2">
    <source>
        <dbReference type="ARBA" id="ARBA00022574"/>
    </source>
</evidence>
<evidence type="ECO:0000313" key="8">
    <source>
        <dbReference type="Proteomes" id="UP000232722"/>
    </source>
</evidence>
<dbReference type="EMBL" id="LLXJ01001768">
    <property type="protein sequence ID" value="PKC00850.1"/>
    <property type="molecule type" value="Genomic_DNA"/>
</dbReference>
<organism evidence="7 8">
    <name type="scientific">Rhizophagus irregularis</name>
    <dbReference type="NCBI Taxonomy" id="588596"/>
    <lineage>
        <taxon>Eukaryota</taxon>
        <taxon>Fungi</taxon>
        <taxon>Fungi incertae sedis</taxon>
        <taxon>Mucoromycota</taxon>
        <taxon>Glomeromycotina</taxon>
        <taxon>Glomeromycetes</taxon>
        <taxon>Glomerales</taxon>
        <taxon>Glomeraceae</taxon>
        <taxon>Rhizophagus</taxon>
    </lineage>
</organism>
<dbReference type="InterPro" id="IPR049092">
    <property type="entry name" value="MIOS_a-sol"/>
</dbReference>
<dbReference type="VEuPathDB" id="FungiDB:RhiirA1_370527"/>
<dbReference type="GO" id="GO:1904263">
    <property type="term" value="P:positive regulation of TORC1 signaling"/>
    <property type="evidence" value="ECO:0007669"/>
    <property type="project" value="TreeGrafter"/>
</dbReference>
<dbReference type="GO" id="GO:0005737">
    <property type="term" value="C:cytoplasm"/>
    <property type="evidence" value="ECO:0007669"/>
    <property type="project" value="TreeGrafter"/>
</dbReference>
<dbReference type="Pfam" id="PF21719">
    <property type="entry name" value="MIOS_a-sol"/>
    <property type="match status" value="1"/>
</dbReference>
<dbReference type="InterPro" id="IPR036322">
    <property type="entry name" value="WD40_repeat_dom_sf"/>
</dbReference>
<dbReference type="InterPro" id="IPR001680">
    <property type="entry name" value="WD40_rpt"/>
</dbReference>
<dbReference type="VEuPathDB" id="FungiDB:FUN_023441"/>
<feature type="compositionally biased region" description="Polar residues" evidence="4">
    <location>
        <begin position="522"/>
        <end position="534"/>
    </location>
</feature>
<dbReference type="Proteomes" id="UP000232722">
    <property type="component" value="Unassembled WGS sequence"/>
</dbReference>
<dbReference type="SMART" id="SM00320">
    <property type="entry name" value="WD40"/>
    <property type="match status" value="4"/>
</dbReference>
<feature type="region of interest" description="Disordered" evidence="4">
    <location>
        <begin position="645"/>
        <end position="664"/>
    </location>
</feature>
<dbReference type="SMR" id="A0A2N0P1Z3"/>
<evidence type="ECO:0000256" key="3">
    <source>
        <dbReference type="ARBA" id="ARBA00022737"/>
    </source>
</evidence>
<comment type="similarity">
    <text evidence="1">Belongs to the WD repeat mio family.</text>
</comment>
<name>A0A2N0P1Z3_9GLOM</name>
<evidence type="ECO:0000313" key="7">
    <source>
        <dbReference type="EMBL" id="PKC00850.1"/>
    </source>
</evidence>
<feature type="compositionally biased region" description="Low complexity" evidence="4">
    <location>
        <begin position="645"/>
        <end position="657"/>
    </location>
</feature>
<dbReference type="InterPro" id="IPR015943">
    <property type="entry name" value="WD40/YVTN_repeat-like_dom_sf"/>
</dbReference>
<reference evidence="7 8" key="1">
    <citation type="submission" date="2016-04" db="EMBL/GenBank/DDBJ databases">
        <title>Genome analyses suggest a sexual origin of heterokaryosis in a supposedly ancient asexual fungus.</title>
        <authorList>
            <person name="Ropars J."/>
            <person name="Sedzielewska K."/>
            <person name="Noel J."/>
            <person name="Charron P."/>
            <person name="Farinelli L."/>
            <person name="Marton T."/>
            <person name="Kruger M."/>
            <person name="Pelin A."/>
            <person name="Brachmann A."/>
            <person name="Corradi N."/>
        </authorList>
    </citation>
    <scope>NUCLEOTIDE SEQUENCE [LARGE SCALE GENOMIC DNA]</scope>
    <source>
        <strain evidence="7 8">A5</strain>
    </source>
</reference>
<dbReference type="InterPro" id="IPR037593">
    <property type="entry name" value="MIOS/Sea4"/>
</dbReference>
<evidence type="ECO:0000259" key="6">
    <source>
        <dbReference type="Pfam" id="PF21719"/>
    </source>
</evidence>
<dbReference type="PANTHER" id="PTHR16453">
    <property type="entry name" value="WD40 DOMAIN-CONTAINING PROTEIN MIO FAMILY MEMBER"/>
    <property type="match status" value="1"/>
</dbReference>
<feature type="domain" description="MIOS-like alpha-solenoid" evidence="6">
    <location>
        <begin position="585"/>
        <end position="819"/>
    </location>
</feature>
<feature type="region of interest" description="Disordered" evidence="4">
    <location>
        <begin position="518"/>
        <end position="539"/>
    </location>
</feature>
<dbReference type="InterPro" id="IPR031488">
    <property type="entry name" value="Zn_ribbon_mio"/>
</dbReference>
<evidence type="ECO:0000256" key="1">
    <source>
        <dbReference type="ARBA" id="ARBA00009713"/>
    </source>
</evidence>
<reference evidence="7 8" key="2">
    <citation type="submission" date="2017-09" db="EMBL/GenBank/DDBJ databases">
        <title>Extensive intraspecific genome diversity in a model arbuscular mycorrhizal fungus.</title>
        <authorList>
            <person name="Chen E.C."/>
            <person name="Morin E."/>
            <person name="Beaudet D."/>
            <person name="Noel J."/>
            <person name="Ndikumana S."/>
            <person name="Charron P."/>
            <person name="St-Onge C."/>
            <person name="Giorgi J."/>
            <person name="Grigoriev I.V."/>
            <person name="Roux C."/>
            <person name="Martin F.M."/>
            <person name="Corradi N."/>
        </authorList>
    </citation>
    <scope>NUCLEOTIDE SEQUENCE [LARGE SCALE GENOMIC DNA]</scope>
    <source>
        <strain evidence="7 8">A5</strain>
    </source>
</reference>
<gene>
    <name evidence="7" type="ORF">RhiirA5_504957</name>
</gene>
<dbReference type="Gene3D" id="2.130.10.10">
    <property type="entry name" value="YVTN repeat-like/Quinoprotein amine dehydrogenase"/>
    <property type="match status" value="2"/>
</dbReference>
<keyword evidence="2" id="KW-0853">WD repeat</keyword>
<proteinExistence type="inferred from homology"/>
<protein>
    <submittedName>
        <fullName evidence="7">Uncharacterized protein</fullName>
    </submittedName>
</protein>
<dbReference type="CDD" id="cd16691">
    <property type="entry name" value="mRING-H2-C3H3C2_Mio"/>
    <property type="match status" value="1"/>
</dbReference>
<comment type="caution">
    <text evidence="7">The sequence shown here is derived from an EMBL/GenBank/DDBJ whole genome shotgun (WGS) entry which is preliminary data.</text>
</comment>
<dbReference type="PANTHER" id="PTHR16453:SF9">
    <property type="entry name" value="GATOR COMPLEX PROTEIN MIOS"/>
    <property type="match status" value="1"/>
</dbReference>
<feature type="domain" description="GATOR2 complex protein MIO zinc-ribbon like" evidence="5">
    <location>
        <begin position="938"/>
        <end position="1058"/>
    </location>
</feature>